<dbReference type="Gene3D" id="2.30.30.100">
    <property type="match status" value="1"/>
</dbReference>
<dbReference type="EMBL" id="DSCQ01000026">
    <property type="protein sequence ID" value="HET20913.1"/>
    <property type="molecule type" value="Genomic_DNA"/>
</dbReference>
<accession>A0A7C2NR05</accession>
<gene>
    <name evidence="2" type="ORF">ENN70_02155</name>
</gene>
<dbReference type="AlphaFoldDB" id="A0A7C2NR05"/>
<sequence>MIPEQNLQNEKKKKKRGKKAPESTETIPDFLHEVLGRNIAVVFHNGETVAGRLLELSKFWIKVEDANGQIVHMNKAFITRIYPITKQ</sequence>
<name>A0A7C2NR05_ARCFL</name>
<feature type="region of interest" description="Disordered" evidence="1">
    <location>
        <begin position="1"/>
        <end position="24"/>
    </location>
</feature>
<reference evidence="2" key="1">
    <citation type="journal article" date="2020" name="mSystems">
        <title>Genome- and Community-Level Interaction Insights into Carbon Utilization and Element Cycling Functions of Hydrothermarchaeota in Hydrothermal Sediment.</title>
        <authorList>
            <person name="Zhou Z."/>
            <person name="Liu Y."/>
            <person name="Xu W."/>
            <person name="Pan J."/>
            <person name="Luo Z.H."/>
            <person name="Li M."/>
        </authorList>
    </citation>
    <scope>NUCLEOTIDE SEQUENCE [LARGE SCALE GENOMIC DNA]</scope>
    <source>
        <strain evidence="2">SpSt-12</strain>
    </source>
</reference>
<evidence type="ECO:0000256" key="1">
    <source>
        <dbReference type="SAM" id="MobiDB-lite"/>
    </source>
</evidence>
<proteinExistence type="predicted"/>
<organism evidence="2">
    <name type="scientific">Archaeoglobus fulgidus</name>
    <dbReference type="NCBI Taxonomy" id="2234"/>
    <lineage>
        <taxon>Archaea</taxon>
        <taxon>Methanobacteriati</taxon>
        <taxon>Methanobacteriota</taxon>
        <taxon>Archaeoglobi</taxon>
        <taxon>Archaeoglobales</taxon>
        <taxon>Archaeoglobaceae</taxon>
        <taxon>Archaeoglobus</taxon>
    </lineage>
</organism>
<comment type="caution">
    <text evidence="2">The sequence shown here is derived from an EMBL/GenBank/DDBJ whole genome shotgun (WGS) entry which is preliminary data.</text>
</comment>
<evidence type="ECO:0008006" key="3">
    <source>
        <dbReference type="Google" id="ProtNLM"/>
    </source>
</evidence>
<evidence type="ECO:0000313" key="2">
    <source>
        <dbReference type="EMBL" id="HET20913.1"/>
    </source>
</evidence>
<protein>
    <recommendedName>
        <fullName evidence="3">LSM domain-containing protein</fullName>
    </recommendedName>
</protein>